<dbReference type="PROSITE" id="PS50221">
    <property type="entry name" value="GAIN_B"/>
    <property type="match status" value="1"/>
</dbReference>
<dbReference type="InterPro" id="IPR046338">
    <property type="entry name" value="GAIN_dom_sf"/>
</dbReference>
<dbReference type="InterPro" id="IPR001740">
    <property type="entry name" value="GPCR_2_EMR1-like_rcpt"/>
</dbReference>
<dbReference type="OrthoDB" id="1100386at2759"/>
<comment type="similarity">
    <text evidence="2">Belongs to the G-protein coupled receptor 2 family. Adhesion G-protein coupled receptor (ADGR) subfamily.</text>
</comment>
<reference evidence="19" key="2">
    <citation type="submission" date="2025-08" db="UniProtKB">
        <authorList>
            <consortium name="Ensembl"/>
        </authorList>
    </citation>
    <scope>IDENTIFICATION</scope>
</reference>
<dbReference type="PROSITE" id="PS51257">
    <property type="entry name" value="PROKAR_LIPOPROTEIN"/>
    <property type="match status" value="1"/>
</dbReference>
<dbReference type="GO" id="GO:0004930">
    <property type="term" value="F:G protein-coupled receptor activity"/>
    <property type="evidence" value="ECO:0007669"/>
    <property type="project" value="InterPro"/>
</dbReference>
<dbReference type="GeneID" id="108931375"/>
<feature type="domain" description="SRCR" evidence="18">
    <location>
        <begin position="118"/>
        <end position="212"/>
    </location>
</feature>
<dbReference type="PROSITE" id="PS50261">
    <property type="entry name" value="G_PROTEIN_RECEP_F2_4"/>
    <property type="match status" value="1"/>
</dbReference>
<dbReference type="Gene3D" id="1.20.1070.10">
    <property type="entry name" value="Rhodopsin 7-helix transmembrane proteins"/>
    <property type="match status" value="1"/>
</dbReference>
<evidence type="ECO:0000256" key="10">
    <source>
        <dbReference type="ARBA" id="ARBA00023136"/>
    </source>
</evidence>
<feature type="transmembrane region" description="Helical" evidence="14">
    <location>
        <begin position="597"/>
        <end position="615"/>
    </location>
</feature>
<feature type="domain" description="SRCR" evidence="18">
    <location>
        <begin position="27"/>
        <end position="115"/>
    </location>
</feature>
<dbReference type="AlphaFoldDB" id="A0A8C9V2H6"/>
<keyword evidence="12" id="KW-0325">Glycoprotein</keyword>
<feature type="transmembrane region" description="Helical" evidence="14">
    <location>
        <begin position="785"/>
        <end position="803"/>
    </location>
</feature>
<evidence type="ECO:0000256" key="9">
    <source>
        <dbReference type="ARBA" id="ARBA00022989"/>
    </source>
</evidence>
<evidence type="ECO:0000313" key="20">
    <source>
        <dbReference type="Proteomes" id="UP000694397"/>
    </source>
</evidence>
<evidence type="ECO:0000259" key="18">
    <source>
        <dbReference type="PROSITE" id="PS50287"/>
    </source>
</evidence>
<dbReference type="Pfam" id="PF01825">
    <property type="entry name" value="GPS"/>
    <property type="match status" value="1"/>
</dbReference>
<evidence type="ECO:0000256" key="2">
    <source>
        <dbReference type="ARBA" id="ARBA00007343"/>
    </source>
</evidence>
<reference evidence="19 20" key="1">
    <citation type="submission" date="2019-04" db="EMBL/GenBank/DDBJ databases">
        <authorList>
            <consortium name="Wellcome Sanger Institute Data Sharing"/>
        </authorList>
    </citation>
    <scope>NUCLEOTIDE SEQUENCE [LARGE SCALE GENOMIC DNA]</scope>
</reference>
<keyword evidence="11 13" id="KW-1015">Disulfide bond</keyword>
<evidence type="ECO:0000256" key="11">
    <source>
        <dbReference type="ARBA" id="ARBA00023157"/>
    </source>
</evidence>
<feature type="disulfide bond" evidence="13">
    <location>
        <begin position="181"/>
        <end position="191"/>
    </location>
</feature>
<dbReference type="Gene3D" id="2.60.220.50">
    <property type="match status" value="1"/>
</dbReference>
<feature type="disulfide bond" evidence="13">
    <location>
        <begin position="274"/>
        <end position="284"/>
    </location>
</feature>
<keyword evidence="6 15" id="KW-0732">Signal</keyword>
<dbReference type="PANTHER" id="PTHR12011">
    <property type="entry name" value="ADHESION G-PROTEIN COUPLED RECEPTOR"/>
    <property type="match status" value="1"/>
</dbReference>
<dbReference type="SMART" id="SM00202">
    <property type="entry name" value="SR"/>
    <property type="match status" value="3"/>
</dbReference>
<name>A0A8C9V2H6_SCLFO</name>
<dbReference type="InterPro" id="IPR000832">
    <property type="entry name" value="GPCR_2_secretin-like"/>
</dbReference>
<dbReference type="KEGG" id="sfm:108931375"/>
<dbReference type="SMART" id="SM00303">
    <property type="entry name" value="GPS"/>
    <property type="match status" value="1"/>
</dbReference>
<comment type="subcellular location">
    <subcellularLocation>
        <location evidence="1">Cell membrane</location>
        <topology evidence="1">Multi-pass membrane protein</topology>
    </subcellularLocation>
</comment>
<keyword evidence="20" id="KW-1185">Reference proteome</keyword>
<dbReference type="GO" id="GO:0005886">
    <property type="term" value="C:plasma membrane"/>
    <property type="evidence" value="ECO:0007669"/>
    <property type="project" value="UniProtKB-SubCell"/>
</dbReference>
<keyword evidence="4" id="KW-0245">EGF-like domain</keyword>
<keyword evidence="8" id="KW-0106">Calcium</keyword>
<feature type="disulfide bond" evidence="13">
    <location>
        <begin position="88"/>
        <end position="98"/>
    </location>
</feature>
<evidence type="ECO:0000259" key="17">
    <source>
        <dbReference type="PROSITE" id="PS50261"/>
    </source>
</evidence>
<evidence type="ECO:0000313" key="19">
    <source>
        <dbReference type="Ensembl" id="ENSSFOP00015015231.2"/>
    </source>
</evidence>
<evidence type="ECO:0000256" key="1">
    <source>
        <dbReference type="ARBA" id="ARBA00004651"/>
    </source>
</evidence>
<sequence length="862" mass="94668">MKPNISAVFLVSCQLVFFACSLLTGDVRLVNGPHNCTGDVQILRDGSWTYLYPCSNYSPALVCSQLGCGNPVSFLYTETGRNTSQVNCAQNASAFTDCGISGTCPDCAYDLVSCSGYVQLVNGSRECSGTVEVFYNGQWASLYDIGWSTNQSNLVCSQVGCGQQQGSGSSETSGYALKTVCSGNEFSLTSCSFQECPSCAANSSKSVSVECSGNVKLVNGPDRCSGAVQYFYNGSWVYLNLSPNGPDLICQQLGCGLSASVANISTAPVLYVWCKGTESSLKDCRIYSGISSDNYMVVNCSACTQDCSVCGLNSTCKNTSGCDCFCIDGYIPSDPVWQMGKTKCNSFTKELSSFNNSNILQGLLHYLNNMNSNTAISEGIASNYLTVAFQSYNSSSQKNTTIDNIQVADTLMKISEKVASLLINTEVTCLNKTVKTDDLELQVISVGKDKPFPPLMAGGNEMQLGDIPKQYSGSVVAIFVSYTGMDKLLANNETEIDSDVVTGLLKEKPSMNILPLTNPVIFTLKHTKMKPKNKTVTCVYWDDTGVDKHWTESGCTAILRSENFTKCSCTHLSTFALILQLHDENQENELLSMISKIFEIIGLVFLALDIIIIALTYRATKVDNTSHLNLCISLFVAHLLFLTGADKTQNKILCSAIAVALHFFFLASFVWMFLEAVQLFMLMKRLKKVMVLRKQGLACGYLLLIGYFVPAIIVSVSASLCFSGYGNENVCWLNIDQGYRWIFLGPVISILCANFILFFIIMWNLSSLLRLTEMEMSTVKDTRMLILKSCFQFVILGCSWILGFIPEEIFSVLFVVINSQQGTFIFIVYCLFNMQVREQLRQWFVCFAKKQEDASAKSLSTT</sequence>
<dbReference type="Ensembl" id="ENSSFOT00015015412.2">
    <property type="protein sequence ID" value="ENSSFOP00015015231.2"/>
    <property type="gene ID" value="ENSSFOG00015009829.2"/>
</dbReference>
<dbReference type="Pfam" id="PF00002">
    <property type="entry name" value="7tm_2"/>
    <property type="match status" value="1"/>
</dbReference>
<keyword evidence="3" id="KW-1003">Cell membrane</keyword>
<dbReference type="Gene3D" id="3.10.250.10">
    <property type="entry name" value="SRCR-like domain"/>
    <property type="match status" value="3"/>
</dbReference>
<dbReference type="GO" id="GO:0007166">
    <property type="term" value="P:cell surface receptor signaling pathway"/>
    <property type="evidence" value="ECO:0007669"/>
    <property type="project" value="InterPro"/>
</dbReference>
<dbReference type="PRINTS" id="PR00258">
    <property type="entry name" value="SPERACTRCPTR"/>
</dbReference>
<feature type="chain" id="PRO_5034330250" evidence="15">
    <location>
        <begin position="22"/>
        <end position="862"/>
    </location>
</feature>
<feature type="transmembrane region" description="Helical" evidence="14">
    <location>
        <begin position="657"/>
        <end position="680"/>
    </location>
</feature>
<dbReference type="PROSITE" id="PS50287">
    <property type="entry name" value="SRCR_2"/>
    <property type="match status" value="3"/>
</dbReference>
<evidence type="ECO:0000256" key="15">
    <source>
        <dbReference type="SAM" id="SignalP"/>
    </source>
</evidence>
<feature type="domain" description="GAIN-B" evidence="16">
    <location>
        <begin position="430"/>
        <end position="585"/>
    </location>
</feature>
<evidence type="ECO:0000256" key="6">
    <source>
        <dbReference type="ARBA" id="ARBA00022729"/>
    </source>
</evidence>
<feature type="domain" description="SRCR" evidence="18">
    <location>
        <begin position="215"/>
        <end position="311"/>
    </location>
</feature>
<dbReference type="PRINTS" id="PR01128">
    <property type="entry name" value="EMR1HORMONER"/>
</dbReference>
<accession>A0A8C9V2H6</accession>
<dbReference type="RefSeq" id="XP_018602636.2">
    <property type="nucleotide sequence ID" value="XM_018747120.2"/>
</dbReference>
<evidence type="ECO:0000256" key="4">
    <source>
        <dbReference type="ARBA" id="ARBA00022536"/>
    </source>
</evidence>
<keyword evidence="7" id="KW-0677">Repeat</keyword>
<dbReference type="PRINTS" id="PR00249">
    <property type="entry name" value="GPCRSECRETIN"/>
</dbReference>
<evidence type="ECO:0000256" key="14">
    <source>
        <dbReference type="SAM" id="Phobius"/>
    </source>
</evidence>
<dbReference type="InterPro" id="IPR001190">
    <property type="entry name" value="SRCR"/>
</dbReference>
<gene>
    <name evidence="19" type="primary">LOC108931375</name>
</gene>
<dbReference type="InterPro" id="IPR017981">
    <property type="entry name" value="GPCR_2-like_7TM"/>
</dbReference>
<dbReference type="InterPro" id="IPR036772">
    <property type="entry name" value="SRCR-like_dom_sf"/>
</dbReference>
<feature type="signal peptide" evidence="15">
    <location>
        <begin position="1"/>
        <end position="21"/>
    </location>
</feature>
<feature type="transmembrane region" description="Helical" evidence="14">
    <location>
        <begin position="627"/>
        <end position="645"/>
    </location>
</feature>
<evidence type="ECO:0000256" key="5">
    <source>
        <dbReference type="ARBA" id="ARBA00022692"/>
    </source>
</evidence>
<evidence type="ECO:0000256" key="8">
    <source>
        <dbReference type="ARBA" id="ARBA00022837"/>
    </source>
</evidence>
<feature type="transmembrane region" description="Helical" evidence="14">
    <location>
        <begin position="738"/>
        <end position="765"/>
    </location>
</feature>
<organism evidence="19 20">
    <name type="scientific">Scleropages formosus</name>
    <name type="common">Asian bonytongue</name>
    <name type="synonym">Osteoglossum formosum</name>
    <dbReference type="NCBI Taxonomy" id="113540"/>
    <lineage>
        <taxon>Eukaryota</taxon>
        <taxon>Metazoa</taxon>
        <taxon>Chordata</taxon>
        <taxon>Craniata</taxon>
        <taxon>Vertebrata</taxon>
        <taxon>Euteleostomi</taxon>
        <taxon>Actinopterygii</taxon>
        <taxon>Neopterygii</taxon>
        <taxon>Teleostei</taxon>
        <taxon>Osteoglossocephala</taxon>
        <taxon>Osteoglossomorpha</taxon>
        <taxon>Osteoglossiformes</taxon>
        <taxon>Osteoglossidae</taxon>
        <taxon>Scleropages</taxon>
    </lineage>
</organism>
<dbReference type="FunFam" id="1.20.1070.10:FF:000054">
    <property type="entry name" value="Adhesion G protein-coupled receptor E3"/>
    <property type="match status" value="1"/>
</dbReference>
<evidence type="ECO:0000256" key="12">
    <source>
        <dbReference type="ARBA" id="ARBA00023180"/>
    </source>
</evidence>
<reference evidence="19" key="3">
    <citation type="submission" date="2025-09" db="UniProtKB">
        <authorList>
            <consortium name="Ensembl"/>
        </authorList>
    </citation>
    <scope>IDENTIFICATION</scope>
</reference>
<dbReference type="Pfam" id="PF00530">
    <property type="entry name" value="SRCR"/>
    <property type="match status" value="2"/>
</dbReference>
<evidence type="ECO:0000259" key="16">
    <source>
        <dbReference type="PROSITE" id="PS50221"/>
    </source>
</evidence>
<keyword evidence="5 14" id="KW-0812">Transmembrane</keyword>
<dbReference type="InterPro" id="IPR057244">
    <property type="entry name" value="GAIN_B"/>
</dbReference>
<dbReference type="InterPro" id="IPR000203">
    <property type="entry name" value="GPS"/>
</dbReference>
<protein>
    <submittedName>
        <fullName evidence="19">Adhesion G protein-coupled receptor E3-like</fullName>
    </submittedName>
</protein>
<dbReference type="SUPFAM" id="SSF56487">
    <property type="entry name" value="SRCR-like"/>
    <property type="match status" value="3"/>
</dbReference>
<evidence type="ECO:0000256" key="13">
    <source>
        <dbReference type="PROSITE-ProRule" id="PRU00196"/>
    </source>
</evidence>
<feature type="transmembrane region" description="Helical" evidence="14">
    <location>
        <begin position="701"/>
        <end position="726"/>
    </location>
</feature>
<dbReference type="SUPFAM" id="SSF81321">
    <property type="entry name" value="Family A G protein-coupled receptor-like"/>
    <property type="match status" value="1"/>
</dbReference>
<evidence type="ECO:0000256" key="7">
    <source>
        <dbReference type="ARBA" id="ARBA00022737"/>
    </source>
</evidence>
<evidence type="ECO:0000256" key="3">
    <source>
        <dbReference type="ARBA" id="ARBA00022475"/>
    </source>
</evidence>
<comment type="caution">
    <text evidence="13">Lacks conserved residue(s) required for the propagation of feature annotation.</text>
</comment>
<feature type="domain" description="G-protein coupled receptors family 2 profile 2" evidence="17">
    <location>
        <begin position="591"/>
        <end position="833"/>
    </location>
</feature>
<feature type="transmembrane region" description="Helical" evidence="14">
    <location>
        <begin position="809"/>
        <end position="832"/>
    </location>
</feature>
<proteinExistence type="inferred from homology"/>
<keyword evidence="10 14" id="KW-0472">Membrane</keyword>
<dbReference type="GeneTree" id="ENSGT00940000163334"/>
<dbReference type="Proteomes" id="UP000694397">
    <property type="component" value="Chromosome 2"/>
</dbReference>
<keyword evidence="9 14" id="KW-1133">Transmembrane helix</keyword>
<dbReference type="PANTHER" id="PTHR12011:SF347">
    <property type="entry name" value="FI21270P1-RELATED"/>
    <property type="match status" value="1"/>
</dbReference>